<evidence type="ECO:0000313" key="2">
    <source>
        <dbReference type="Proteomes" id="UP000467006"/>
    </source>
</evidence>
<dbReference type="PANTHER" id="PTHR36451">
    <property type="entry name" value="PAPS-DEPENDENT SULFOTRANSFERASE STF3"/>
    <property type="match status" value="1"/>
</dbReference>
<gene>
    <name evidence="1" type="ORF">MDUV_22080</name>
</gene>
<dbReference type="KEGG" id="mdu:MDUV_22080"/>
<dbReference type="Gene3D" id="3.40.50.300">
    <property type="entry name" value="P-loop containing nucleotide triphosphate hydrolases"/>
    <property type="match status" value="1"/>
</dbReference>
<sequence length="375" mass="42674">MASPDELMRTARDETGLDDFGDETFREGLEILVVALAREARLNDRGAAYLYPRIIGHLRQRLLVEDWYHRHPEIDDEPIDAPLFGLGLPRTGSTALSFLLAQDPAVRYLHSWEAARPCPPPSTVTPPDPRIPTGHRVVAGSRHHVPTDPNGPAECLDLMALTFTSQIFQAFAHIPTYSAWLVHHADFTAAYAYEKRVLKLLQWGQPRRPWRLKSPAHVLSLHHLDRVFPDARFVMTHRDPTDVLLSVAEVYADIVGGFSDHLDRNYLGSLNVEQWSIGMQRAVEFRESGTDDRFFDIDFRAMAADPVAEVHSLYEWLGEPVADAFESGMRSWWAHNAARREPKPATDPSDFGLDPERIRPLFADYVERATRWTDR</sequence>
<dbReference type="AlphaFoldDB" id="A0A7I7K1C0"/>
<dbReference type="SUPFAM" id="SSF52540">
    <property type="entry name" value="P-loop containing nucleoside triphosphate hydrolases"/>
    <property type="match status" value="1"/>
</dbReference>
<name>A0A7I7K1C0_9MYCO</name>
<keyword evidence="1" id="KW-0808">Transferase</keyword>
<dbReference type="Pfam" id="PF13469">
    <property type="entry name" value="Sulfotransfer_3"/>
    <property type="match status" value="1"/>
</dbReference>
<dbReference type="GO" id="GO:0016740">
    <property type="term" value="F:transferase activity"/>
    <property type="evidence" value="ECO:0007669"/>
    <property type="project" value="UniProtKB-KW"/>
</dbReference>
<keyword evidence="2" id="KW-1185">Reference proteome</keyword>
<accession>A0A7I7K1C0</accession>
<proteinExistence type="predicted"/>
<dbReference type="EMBL" id="AP022563">
    <property type="protein sequence ID" value="BBX17348.1"/>
    <property type="molecule type" value="Genomic_DNA"/>
</dbReference>
<evidence type="ECO:0000313" key="1">
    <source>
        <dbReference type="EMBL" id="BBX17348.1"/>
    </source>
</evidence>
<dbReference type="InterPro" id="IPR052736">
    <property type="entry name" value="Stf3_sulfotransferase"/>
</dbReference>
<dbReference type="RefSeq" id="WP_098001955.1">
    <property type="nucleotide sequence ID" value="NZ_AP022563.1"/>
</dbReference>
<organism evidence="1 2">
    <name type="scientific">Mycolicibacterium duvalii</name>
    <dbReference type="NCBI Taxonomy" id="39688"/>
    <lineage>
        <taxon>Bacteria</taxon>
        <taxon>Bacillati</taxon>
        <taxon>Actinomycetota</taxon>
        <taxon>Actinomycetes</taxon>
        <taxon>Mycobacteriales</taxon>
        <taxon>Mycobacteriaceae</taxon>
        <taxon>Mycolicibacterium</taxon>
    </lineage>
</organism>
<reference evidence="1 2" key="1">
    <citation type="journal article" date="2019" name="Emerg. Microbes Infect.">
        <title>Comprehensive subspecies identification of 175 nontuberculous mycobacteria species based on 7547 genomic profiles.</title>
        <authorList>
            <person name="Matsumoto Y."/>
            <person name="Kinjo T."/>
            <person name="Motooka D."/>
            <person name="Nabeya D."/>
            <person name="Jung N."/>
            <person name="Uechi K."/>
            <person name="Horii T."/>
            <person name="Iida T."/>
            <person name="Fujita J."/>
            <person name="Nakamura S."/>
        </authorList>
    </citation>
    <scope>NUCLEOTIDE SEQUENCE [LARGE SCALE GENOMIC DNA]</scope>
    <source>
        <strain evidence="1 2">JCM 6396</strain>
    </source>
</reference>
<dbReference type="PANTHER" id="PTHR36451:SF1">
    <property type="entry name" value="OMEGA-HYDROXY-BETA-DIHYDROMENAQUINONE-9 SULFOTRANSFERASE STF3"/>
    <property type="match status" value="1"/>
</dbReference>
<dbReference type="OrthoDB" id="9777890at2"/>
<protein>
    <submittedName>
        <fullName evidence="1">Sulfotransferase</fullName>
    </submittedName>
</protein>
<dbReference type="InterPro" id="IPR027417">
    <property type="entry name" value="P-loop_NTPase"/>
</dbReference>
<dbReference type="Proteomes" id="UP000467006">
    <property type="component" value="Chromosome"/>
</dbReference>